<keyword evidence="3" id="KW-1185">Reference proteome</keyword>
<dbReference type="InterPro" id="IPR011195">
    <property type="entry name" value="UCP010256"/>
</dbReference>
<dbReference type="PANTHER" id="PTHR39338:SF6">
    <property type="entry name" value="BLL5662 PROTEIN"/>
    <property type="match status" value="1"/>
</dbReference>
<dbReference type="PIRSF" id="PIRSF010256">
    <property type="entry name" value="CoxE_vWa"/>
    <property type="match status" value="1"/>
</dbReference>
<dbReference type="EMBL" id="JAVYII010000005">
    <property type="protein sequence ID" value="MDT9594022.1"/>
    <property type="molecule type" value="Genomic_DNA"/>
</dbReference>
<dbReference type="Pfam" id="PF05762">
    <property type="entry name" value="VWA_CoxE"/>
    <property type="match status" value="1"/>
</dbReference>
<reference evidence="2 3" key="1">
    <citation type="submission" date="2023-08" db="EMBL/GenBank/DDBJ databases">
        <title>Nocardioides seae sp. nov., a bacterium isolated from a soil.</title>
        <authorList>
            <person name="Wang X."/>
        </authorList>
    </citation>
    <scope>NUCLEOTIDE SEQUENCE [LARGE SCALE GENOMIC DNA]</scope>
    <source>
        <strain evidence="2 3">YZH12</strain>
    </source>
</reference>
<protein>
    <submittedName>
        <fullName evidence="2">VWA domain-containing protein</fullName>
    </submittedName>
</protein>
<evidence type="ECO:0000256" key="1">
    <source>
        <dbReference type="SAM" id="MobiDB-lite"/>
    </source>
</evidence>
<sequence length="372" mass="40300">MSVAAPDLVRELTGLAAALRRAGVGVPSAGVATTVDALAALGTPDRSATYWAGRLTLCSGPDDLGVYDQVFDLWFSRAEWAGDVHRGTVVPTYRDAPEHGDEADAASEEARTAPPTASRLEVLRHRDVAELEADDRRLVHTLVRRLALRPALRRARRARSSTRGRTDVRRVVREAVRTGGEPVRWHRRRAGVRTRRVVLLLDVSGSMRRYAETYLLLGHALVRSAPGSEVFSIGTRLTRLTGALGAGDPQRSVEAVAQRVADWSGGTRLGDQVKAFLDGWGCRGLARGAVVVVLSDGWERGDATLLGEQMARLQRLAHRVVWVNPNRARPGYEPATAGLRAALPHVDAFVDGHSLAALEALVDEIARGGRRA</sequence>
<comment type="caution">
    <text evidence="2">The sequence shown here is derived from an EMBL/GenBank/DDBJ whole genome shotgun (WGS) entry which is preliminary data.</text>
</comment>
<feature type="region of interest" description="Disordered" evidence="1">
    <location>
        <begin position="94"/>
        <end position="117"/>
    </location>
</feature>
<dbReference type="Proteomes" id="UP001268542">
    <property type="component" value="Unassembled WGS sequence"/>
</dbReference>
<dbReference type="InterPro" id="IPR008912">
    <property type="entry name" value="Uncharacterised_CoxE"/>
</dbReference>
<dbReference type="RefSeq" id="WP_315733507.1">
    <property type="nucleotide sequence ID" value="NZ_JAVYII010000005.1"/>
</dbReference>
<accession>A0ABU3PXQ4</accession>
<organism evidence="2 3">
    <name type="scientific">Nocardioides imazamoxiresistens</name>
    <dbReference type="NCBI Taxonomy" id="3231893"/>
    <lineage>
        <taxon>Bacteria</taxon>
        <taxon>Bacillati</taxon>
        <taxon>Actinomycetota</taxon>
        <taxon>Actinomycetes</taxon>
        <taxon>Propionibacteriales</taxon>
        <taxon>Nocardioidaceae</taxon>
        <taxon>Nocardioides</taxon>
    </lineage>
</organism>
<dbReference type="InterPro" id="IPR036465">
    <property type="entry name" value="vWFA_dom_sf"/>
</dbReference>
<evidence type="ECO:0000313" key="3">
    <source>
        <dbReference type="Proteomes" id="UP001268542"/>
    </source>
</evidence>
<dbReference type="CDD" id="cd00198">
    <property type="entry name" value="vWFA"/>
    <property type="match status" value="1"/>
</dbReference>
<evidence type="ECO:0000313" key="2">
    <source>
        <dbReference type="EMBL" id="MDT9594022.1"/>
    </source>
</evidence>
<proteinExistence type="predicted"/>
<dbReference type="PANTHER" id="PTHR39338">
    <property type="entry name" value="BLL5662 PROTEIN-RELATED"/>
    <property type="match status" value="1"/>
</dbReference>
<gene>
    <name evidence="2" type="ORF">RDV89_13145</name>
</gene>
<dbReference type="SUPFAM" id="SSF53300">
    <property type="entry name" value="vWA-like"/>
    <property type="match status" value="1"/>
</dbReference>
<name>A0ABU3PXQ4_9ACTN</name>